<evidence type="ECO:0000256" key="1">
    <source>
        <dbReference type="ARBA" id="ARBA00023002"/>
    </source>
</evidence>
<dbReference type="GO" id="GO:0005829">
    <property type="term" value="C:cytosol"/>
    <property type="evidence" value="ECO:0007669"/>
    <property type="project" value="TreeGrafter"/>
</dbReference>
<dbReference type="GO" id="GO:0004497">
    <property type="term" value="F:monooxygenase activity"/>
    <property type="evidence" value="ECO:0007669"/>
    <property type="project" value="UniProtKB-KW"/>
</dbReference>
<proteinExistence type="predicted"/>
<keyword evidence="5" id="KW-1185">Reference proteome</keyword>
<evidence type="ECO:0000259" key="3">
    <source>
        <dbReference type="Pfam" id="PF00296"/>
    </source>
</evidence>
<organism evidence="4 5">
    <name type="scientific">Streptomyces daliensis</name>
    <dbReference type="NCBI Taxonomy" id="299421"/>
    <lineage>
        <taxon>Bacteria</taxon>
        <taxon>Bacillati</taxon>
        <taxon>Actinomycetota</taxon>
        <taxon>Actinomycetes</taxon>
        <taxon>Kitasatosporales</taxon>
        <taxon>Streptomycetaceae</taxon>
        <taxon>Streptomyces</taxon>
    </lineage>
</organism>
<feature type="domain" description="Luciferase-like" evidence="3">
    <location>
        <begin position="19"/>
        <end position="293"/>
    </location>
</feature>
<dbReference type="SUPFAM" id="SSF51679">
    <property type="entry name" value="Bacterial luciferase-like"/>
    <property type="match status" value="1"/>
</dbReference>
<dbReference type="Pfam" id="PF00296">
    <property type="entry name" value="Bac_luciferase"/>
    <property type="match status" value="1"/>
</dbReference>
<evidence type="ECO:0000313" key="4">
    <source>
        <dbReference type="EMBL" id="MBR7677188.1"/>
    </source>
</evidence>
<evidence type="ECO:0000256" key="2">
    <source>
        <dbReference type="ARBA" id="ARBA00023033"/>
    </source>
</evidence>
<evidence type="ECO:0000313" key="5">
    <source>
        <dbReference type="Proteomes" id="UP000675554"/>
    </source>
</evidence>
<comment type="caution">
    <text evidence="4">The sequence shown here is derived from an EMBL/GenBank/DDBJ whole genome shotgun (WGS) entry which is preliminary data.</text>
</comment>
<dbReference type="PANTHER" id="PTHR30137">
    <property type="entry name" value="LUCIFERASE-LIKE MONOOXYGENASE"/>
    <property type="match status" value="1"/>
</dbReference>
<name>A0A8T4J049_9ACTN</name>
<dbReference type="Proteomes" id="UP000675554">
    <property type="component" value="Unassembled WGS sequence"/>
</dbReference>
<reference evidence="4" key="1">
    <citation type="submission" date="2021-04" db="EMBL/GenBank/DDBJ databases">
        <title>Sequencing of actinobacteria type strains.</title>
        <authorList>
            <person name="Nguyen G.-S."/>
            <person name="Wentzel A."/>
        </authorList>
    </citation>
    <scope>NUCLEOTIDE SEQUENCE</scope>
    <source>
        <strain evidence="4">DSM 42095</strain>
    </source>
</reference>
<sequence>MTVLSSVRFNLVQPGPADDGAPARLHDRYRAALDMAAYADESGITSAIVEEHHGSPDGWLPAPLTLAGLILGRTRRLTVTACAVIAPLYDPLRLAEEIAVLDLASGGRLVTVAGIGYRPEEYEALGVEWKERGRLQDEALETLLAAWTGEPFPFRGRTVRVTPRPYSKPRPMLFAGGSSRPAARRAARLGLPLFVAAHLPELEAYYYEQCARHGTEDRGLCMMPPSDQSLLHVTEDPDRAWATLGEHFLYEARTYASWQTSDVHSAVRSGARSVEDLRAEGIYRFVTPEECVELARASGQLTLHPLCGGMPVDEGWRSLHLLGERVLPRLEG</sequence>
<dbReference type="AlphaFoldDB" id="A0A8T4J049"/>
<dbReference type="InterPro" id="IPR050766">
    <property type="entry name" value="Bact_Lucif_Oxidored"/>
</dbReference>
<keyword evidence="2" id="KW-0503">Monooxygenase</keyword>
<keyword evidence="1" id="KW-0560">Oxidoreductase</keyword>
<dbReference type="InterPro" id="IPR036661">
    <property type="entry name" value="Luciferase-like_sf"/>
</dbReference>
<dbReference type="GO" id="GO:0016705">
    <property type="term" value="F:oxidoreductase activity, acting on paired donors, with incorporation or reduction of molecular oxygen"/>
    <property type="evidence" value="ECO:0007669"/>
    <property type="project" value="InterPro"/>
</dbReference>
<dbReference type="Gene3D" id="3.20.20.30">
    <property type="entry name" value="Luciferase-like domain"/>
    <property type="match status" value="1"/>
</dbReference>
<gene>
    <name evidence="4" type="ORF">KDA82_30170</name>
</gene>
<dbReference type="PANTHER" id="PTHR30137:SF8">
    <property type="entry name" value="BLR5498 PROTEIN"/>
    <property type="match status" value="1"/>
</dbReference>
<dbReference type="InterPro" id="IPR011251">
    <property type="entry name" value="Luciferase-like_dom"/>
</dbReference>
<dbReference type="EMBL" id="JAGSMN010000855">
    <property type="protein sequence ID" value="MBR7677188.1"/>
    <property type="molecule type" value="Genomic_DNA"/>
</dbReference>
<protein>
    <submittedName>
        <fullName evidence="4">LLM class flavin-dependent oxidoreductase</fullName>
    </submittedName>
</protein>
<accession>A0A8T4J049</accession>